<gene>
    <name evidence="8" type="primary">lepB</name>
    <name evidence="8" type="ORF">P8625_08320</name>
</gene>
<sequence>MKKLLFFIGIISILLFYFWSKLIVASILFILILDSFTVKILVSKLEKILPKNIWKIISYGYIIMLPVLFAIFFRTFFFDIYYVPSSSMERTLFPNDYVIINKISYGVKLPKHPRNIPVIGSFFTPPKNEYNIYQSLKPFKRLKREDIVVFKAVDNSDKFLIKRIIGMPGDTIELRESKVFINSRALKEKESYSYNFLLKNKIKNLLIKNYSNKEYRKLPFNEKNRYKKNVIEKPNFNYFLFPASKQDNWTRDNYGKLIIPKKGMKISLTDENIGIYKSVVLKFENINLQELENQYYTFKNDYYFMMGDNRHNSIDSRSFGFVPESYIQGKMIKVFSRKRLFSF</sequence>
<comment type="similarity">
    <text evidence="2 6">Belongs to the peptidase S26 family.</text>
</comment>
<dbReference type="CDD" id="cd06530">
    <property type="entry name" value="S26_SPase_I"/>
    <property type="match status" value="2"/>
</dbReference>
<feature type="transmembrane region" description="Helical" evidence="6">
    <location>
        <begin position="6"/>
        <end position="33"/>
    </location>
</feature>
<keyword evidence="6" id="KW-0472">Membrane</keyword>
<dbReference type="SUPFAM" id="SSF51306">
    <property type="entry name" value="LexA/Signal peptidase"/>
    <property type="match status" value="1"/>
</dbReference>
<dbReference type="Pfam" id="PF10502">
    <property type="entry name" value="Peptidase_S26"/>
    <property type="match status" value="1"/>
</dbReference>
<dbReference type="PANTHER" id="PTHR43390:SF1">
    <property type="entry name" value="CHLOROPLAST PROCESSING PEPTIDASE"/>
    <property type="match status" value="1"/>
</dbReference>
<dbReference type="Gene3D" id="2.10.109.10">
    <property type="entry name" value="Umud Fragment, subunit A"/>
    <property type="match status" value="2"/>
</dbReference>
<keyword evidence="9" id="KW-1185">Reference proteome</keyword>
<evidence type="ECO:0000256" key="3">
    <source>
        <dbReference type="ARBA" id="ARBA00013208"/>
    </source>
</evidence>
<feature type="domain" description="Peptidase S26" evidence="7">
    <location>
        <begin position="57"/>
        <end position="332"/>
    </location>
</feature>
<dbReference type="EMBL" id="CP122539">
    <property type="protein sequence ID" value="WGH74125.1"/>
    <property type="molecule type" value="Genomic_DNA"/>
</dbReference>
<dbReference type="RefSeq" id="WP_279650006.1">
    <property type="nucleotide sequence ID" value="NZ_CP122539.1"/>
</dbReference>
<dbReference type="PANTHER" id="PTHR43390">
    <property type="entry name" value="SIGNAL PEPTIDASE I"/>
    <property type="match status" value="1"/>
</dbReference>
<dbReference type="InterPro" id="IPR019533">
    <property type="entry name" value="Peptidase_S26"/>
</dbReference>
<evidence type="ECO:0000256" key="5">
    <source>
        <dbReference type="ARBA" id="ARBA00022801"/>
    </source>
</evidence>
<evidence type="ECO:0000256" key="4">
    <source>
        <dbReference type="ARBA" id="ARBA00019232"/>
    </source>
</evidence>
<evidence type="ECO:0000313" key="8">
    <source>
        <dbReference type="EMBL" id="WGH74125.1"/>
    </source>
</evidence>
<dbReference type="EC" id="3.4.21.89" evidence="3 6"/>
<proteinExistence type="inferred from homology"/>
<keyword evidence="5 6" id="KW-0378">Hydrolase</keyword>
<evidence type="ECO:0000256" key="2">
    <source>
        <dbReference type="ARBA" id="ARBA00009370"/>
    </source>
</evidence>
<comment type="catalytic activity">
    <reaction evidence="1 6">
        <text>Cleavage of hydrophobic, N-terminal signal or leader sequences from secreted and periplasmic proteins.</text>
        <dbReference type="EC" id="3.4.21.89"/>
    </reaction>
</comment>
<keyword evidence="6" id="KW-0645">Protease</keyword>
<dbReference type="PRINTS" id="PR00727">
    <property type="entry name" value="LEADERPTASE"/>
</dbReference>
<dbReference type="InterPro" id="IPR019757">
    <property type="entry name" value="Pept_S26A_signal_pept_1_Lys-AS"/>
</dbReference>
<dbReference type="InterPro" id="IPR000223">
    <property type="entry name" value="Pept_S26A_signal_pept_1"/>
</dbReference>
<organism evidence="8 9">
    <name type="scientific">Tenacibaculum tangerinum</name>
    <dbReference type="NCBI Taxonomy" id="3038772"/>
    <lineage>
        <taxon>Bacteria</taxon>
        <taxon>Pseudomonadati</taxon>
        <taxon>Bacteroidota</taxon>
        <taxon>Flavobacteriia</taxon>
        <taxon>Flavobacteriales</taxon>
        <taxon>Flavobacteriaceae</taxon>
        <taxon>Tenacibaculum</taxon>
    </lineage>
</organism>
<dbReference type="PROSITE" id="PS00760">
    <property type="entry name" value="SPASE_I_2"/>
    <property type="match status" value="1"/>
</dbReference>
<evidence type="ECO:0000313" key="9">
    <source>
        <dbReference type="Proteomes" id="UP001232001"/>
    </source>
</evidence>
<evidence type="ECO:0000259" key="7">
    <source>
        <dbReference type="Pfam" id="PF10502"/>
    </source>
</evidence>
<dbReference type="InterPro" id="IPR036286">
    <property type="entry name" value="LexA/Signal_pep-like_sf"/>
</dbReference>
<dbReference type="NCBIfam" id="TIGR02227">
    <property type="entry name" value="sigpep_I_bact"/>
    <property type="match status" value="2"/>
</dbReference>
<keyword evidence="6" id="KW-1133">Transmembrane helix</keyword>
<evidence type="ECO:0000256" key="6">
    <source>
        <dbReference type="RuleBase" id="RU362042"/>
    </source>
</evidence>
<dbReference type="GO" id="GO:0009003">
    <property type="term" value="F:signal peptidase activity"/>
    <property type="evidence" value="ECO:0007669"/>
    <property type="project" value="UniProtKB-EC"/>
</dbReference>
<comment type="subcellular location">
    <subcellularLocation>
        <location evidence="6">Membrane</location>
        <topology evidence="6">Single-pass type II membrane protein</topology>
    </subcellularLocation>
</comment>
<reference evidence="8 9" key="1">
    <citation type="submission" date="2023-04" db="EMBL/GenBank/DDBJ databases">
        <title>Tenacibaculum tangerinum sp. nov., isolated from sea tidal flat of South Korea.</title>
        <authorList>
            <person name="Lee S.H."/>
            <person name="Kim J.-J."/>
        </authorList>
    </citation>
    <scope>NUCLEOTIDE SEQUENCE [LARGE SCALE GENOMIC DNA]</scope>
    <source>
        <strain evidence="8 9">GRR-S3-23</strain>
    </source>
</reference>
<dbReference type="PROSITE" id="PS00761">
    <property type="entry name" value="SPASE_I_3"/>
    <property type="match status" value="1"/>
</dbReference>
<accession>A0ABY8KYN8</accession>
<evidence type="ECO:0000256" key="1">
    <source>
        <dbReference type="ARBA" id="ARBA00000677"/>
    </source>
</evidence>
<dbReference type="InterPro" id="IPR019758">
    <property type="entry name" value="Pept_S26A_signal_pept_1_CS"/>
</dbReference>
<keyword evidence="6" id="KW-0812">Transmembrane</keyword>
<comment type="caution">
    <text evidence="6">Lacks conserved residue(s) required for the propagation of feature annotation.</text>
</comment>
<protein>
    <recommendedName>
        <fullName evidence="4 6">Signal peptidase I</fullName>
        <ecNumber evidence="3 6">3.4.21.89</ecNumber>
    </recommendedName>
</protein>
<feature type="transmembrane region" description="Helical" evidence="6">
    <location>
        <begin position="53"/>
        <end position="77"/>
    </location>
</feature>
<dbReference type="Proteomes" id="UP001232001">
    <property type="component" value="Chromosome"/>
</dbReference>
<name>A0ABY8KYN8_9FLAO</name>